<name>A0ABD5MKM3_9EURY</name>
<comment type="caution">
    <text evidence="1">The sequence shown here is derived from an EMBL/GenBank/DDBJ whole genome shotgun (WGS) entry which is preliminary data.</text>
</comment>
<dbReference type="RefSeq" id="WP_222922487.1">
    <property type="nucleotide sequence ID" value="NZ_CP082286.1"/>
</dbReference>
<dbReference type="Pfam" id="PF24336">
    <property type="entry name" value="DUF7504"/>
    <property type="match status" value="1"/>
</dbReference>
<reference evidence="1" key="1">
    <citation type="submission" date="2024-09" db="EMBL/GenBank/DDBJ databases">
        <authorList>
            <person name="Sun Q."/>
        </authorList>
    </citation>
    <scope>NUCLEOTIDE SEQUENCE [LARGE SCALE GENOMIC DNA]</scope>
    <source>
        <strain evidence="1">JCM 31273</strain>
    </source>
</reference>
<dbReference type="GeneID" id="67209777"/>
<sequence length="204" mass="21643">MGADVHGGVGPAIDENWSDGTAMLLEVPGLDPRERVACRRLLPNSDGIARYCRFSFRRSVDDQFTEICRHGDELPDHGVCVQVRGGIGGAFDPTTGGSDEGPLSVQTVTDPSNVTKLGITLTEVIDEAPDDGATAICFDSLTVLLQYVSLEEAIQFVSLTNSIVGGSGGSIHYHVDPSAHETETIGALRQVMDTVVSIDEISEA</sequence>
<accession>A0ABD5MKM3</accession>
<dbReference type="AlphaFoldDB" id="A0ABD5MKM3"/>
<organism evidence="1 2">
    <name type="scientific">Halobaculum roseum</name>
    <dbReference type="NCBI Taxonomy" id="2175149"/>
    <lineage>
        <taxon>Archaea</taxon>
        <taxon>Methanobacteriati</taxon>
        <taxon>Methanobacteriota</taxon>
        <taxon>Stenosarchaea group</taxon>
        <taxon>Halobacteria</taxon>
        <taxon>Halobacteriales</taxon>
        <taxon>Haloferacaceae</taxon>
        <taxon>Halobaculum</taxon>
    </lineage>
</organism>
<evidence type="ECO:0000313" key="2">
    <source>
        <dbReference type="Proteomes" id="UP001589595"/>
    </source>
</evidence>
<gene>
    <name evidence="1" type="ORF">ACFFOL_09435</name>
</gene>
<dbReference type="Proteomes" id="UP001589595">
    <property type="component" value="Unassembled WGS sequence"/>
</dbReference>
<dbReference type="EMBL" id="JBHMAJ010000006">
    <property type="protein sequence ID" value="MFB9824386.1"/>
    <property type="molecule type" value="Genomic_DNA"/>
</dbReference>
<keyword evidence="2" id="KW-1185">Reference proteome</keyword>
<proteinExistence type="predicted"/>
<evidence type="ECO:0000313" key="1">
    <source>
        <dbReference type="EMBL" id="MFB9824386.1"/>
    </source>
</evidence>
<protein>
    <submittedName>
        <fullName evidence="1">Uncharacterized protein</fullName>
    </submittedName>
</protein>
<dbReference type="InterPro" id="IPR055927">
    <property type="entry name" value="DUF7504"/>
</dbReference>